<sequence length="299" mass="32853">MSRLVATEGQHDFDAPPSLRFVAEVLLPQLQQESSKADWRQQTQALLNLRRVAKFHVQLLTPVGFKAGGWGGVGWEEEEEETMRRLCSAVLALLNSPRSSLAKNAAITLSDLFAFGRGRTDAAVAEVIDVCLKKSCQSVEFLAEAARAVLHSVCCFASEGRTFSAFCTATANAKHQGARCVGVSCLAFLIDKYRRRPPDLMPLLELLLQVGEEGRGDRISGDKRGEGGISEGELRLRLLGVQLRTPVGVTDASDWRGIAPEQLKARRTGEAPQARHLVFDEKIIEISEREASKRALQKM</sequence>
<dbReference type="SUPFAM" id="SSF48371">
    <property type="entry name" value="ARM repeat"/>
    <property type="match status" value="1"/>
</dbReference>
<name>A0A1D3CR08_9EIME</name>
<protein>
    <recommendedName>
        <fullName evidence="3">TOG domain-containing protein</fullName>
    </recommendedName>
</protein>
<gene>
    <name evidence="1" type="ORF">cyc_06579</name>
</gene>
<reference evidence="1 2" key="1">
    <citation type="journal article" date="2016" name="BMC Genomics">
        <title>Comparative genomics reveals Cyclospora cayetanensis possesses coccidia-like metabolism and invasion components but unique surface antigens.</title>
        <authorList>
            <person name="Liu S."/>
            <person name="Wang L."/>
            <person name="Zheng H."/>
            <person name="Xu Z."/>
            <person name="Roellig D.M."/>
            <person name="Li N."/>
            <person name="Frace M.A."/>
            <person name="Tang K."/>
            <person name="Arrowood M.J."/>
            <person name="Moss D.M."/>
            <person name="Zhang L."/>
            <person name="Feng Y."/>
            <person name="Xiao L."/>
        </authorList>
    </citation>
    <scope>NUCLEOTIDE SEQUENCE [LARGE SCALE GENOMIC DNA]</scope>
    <source>
        <strain evidence="1 2">CHN_HEN01</strain>
    </source>
</reference>
<dbReference type="Proteomes" id="UP000095192">
    <property type="component" value="Unassembled WGS sequence"/>
</dbReference>
<evidence type="ECO:0008006" key="3">
    <source>
        <dbReference type="Google" id="ProtNLM"/>
    </source>
</evidence>
<dbReference type="EMBL" id="JROU02002265">
    <property type="protein sequence ID" value="OEH73626.1"/>
    <property type="molecule type" value="Genomic_DNA"/>
</dbReference>
<accession>A0A1D3CR08</accession>
<dbReference type="InterPro" id="IPR016024">
    <property type="entry name" value="ARM-type_fold"/>
</dbReference>
<dbReference type="InterPro" id="IPR011989">
    <property type="entry name" value="ARM-like"/>
</dbReference>
<comment type="caution">
    <text evidence="1">The sequence shown here is derived from an EMBL/GenBank/DDBJ whole genome shotgun (WGS) entry which is preliminary data.</text>
</comment>
<evidence type="ECO:0000313" key="2">
    <source>
        <dbReference type="Proteomes" id="UP000095192"/>
    </source>
</evidence>
<dbReference type="Gene3D" id="1.25.10.10">
    <property type="entry name" value="Leucine-rich Repeat Variant"/>
    <property type="match status" value="1"/>
</dbReference>
<keyword evidence="2" id="KW-1185">Reference proteome</keyword>
<dbReference type="AlphaFoldDB" id="A0A1D3CR08"/>
<organism evidence="1 2">
    <name type="scientific">Cyclospora cayetanensis</name>
    <dbReference type="NCBI Taxonomy" id="88456"/>
    <lineage>
        <taxon>Eukaryota</taxon>
        <taxon>Sar</taxon>
        <taxon>Alveolata</taxon>
        <taxon>Apicomplexa</taxon>
        <taxon>Conoidasida</taxon>
        <taxon>Coccidia</taxon>
        <taxon>Eucoccidiorida</taxon>
        <taxon>Eimeriorina</taxon>
        <taxon>Eimeriidae</taxon>
        <taxon>Cyclospora</taxon>
    </lineage>
</organism>
<proteinExistence type="predicted"/>
<dbReference type="InParanoid" id="A0A1D3CR08"/>
<evidence type="ECO:0000313" key="1">
    <source>
        <dbReference type="EMBL" id="OEH73626.1"/>
    </source>
</evidence>
<dbReference type="VEuPathDB" id="ToxoDB:cyc_06579"/>